<dbReference type="PANTHER" id="PTHR19134">
    <property type="entry name" value="RECEPTOR-TYPE TYROSINE-PROTEIN PHOSPHATASE"/>
    <property type="match status" value="1"/>
</dbReference>
<protein>
    <submittedName>
        <fullName evidence="4">Tyrosine-protein phosphatase non-receptor type 18</fullName>
    </submittedName>
</protein>
<dbReference type="Pfam" id="PF00102">
    <property type="entry name" value="Y_phosphatase"/>
    <property type="match status" value="2"/>
</dbReference>
<sequence length="490" mass="53790">MAILPNKCKFRALMSAAGSSLPKWLESSHNATHITLVLHTLTKRERTRVSARTASRHQSHPSKTHRISHFASTISNNSDHVNWYSVSVGSNQDNRADNRYSDIEPYDRTRVIVSHGQLEQGDAGPCAEGRYLNANWVRELAGGKWWIATQAPLPHTAHAFLSVMLQPIFRPPSTPDVDTTLHETSRIRTVVQLTQNFEHGMRKAHVYFPPVEGQSWIVPPEEGCNVPSLKVTLLSSKSIDEAHCVQSTVSIQPLSLSTESEAGGPVIFRHMLYASWPDHGVPVPEDRMGLLNFIRLVDNMNGDLSTQPAGTELDPNPPIMVNCSAGVGRTGAFIALSSLLRAHGFLSPPVSAAEGKPVPPLPPSPLGPLPEEIREDLVAQEIEALREQRPAMVQRDDQVLLIYEVLVAAFTGDHTNIVCFSLRGPSRRAQPVLTLTSGVTRYGLSLLTTGFCGTIRLMLGLARRRITLKRGADSLPRADEGIPSGYAHYL</sequence>
<dbReference type="CDD" id="cd00047">
    <property type="entry name" value="PTPc"/>
    <property type="match status" value="1"/>
</dbReference>
<dbReference type="PANTHER" id="PTHR19134:SF449">
    <property type="entry name" value="TYROSINE-PROTEIN PHOSPHATASE 1"/>
    <property type="match status" value="1"/>
</dbReference>
<dbReference type="STRING" id="5627.A0A1C7MT76"/>
<evidence type="ECO:0000259" key="2">
    <source>
        <dbReference type="PROSITE" id="PS50055"/>
    </source>
</evidence>
<dbReference type="OMA" id="IREPLAH"/>
<comment type="similarity">
    <text evidence="1">Belongs to the protein-tyrosine phosphatase family. Non-receptor class subfamily.</text>
</comment>
<dbReference type="Gene3D" id="3.90.190.10">
    <property type="entry name" value="Protein tyrosine phosphatase superfamily"/>
    <property type="match status" value="1"/>
</dbReference>
<dbReference type="InterPro" id="IPR050348">
    <property type="entry name" value="Protein-Tyr_Phosphatase"/>
</dbReference>
<dbReference type="AlphaFoldDB" id="A0A1C7MT76"/>
<comment type="caution">
    <text evidence="4">The sequence shown here is derived from an EMBL/GenBank/DDBJ whole genome shotgun (WGS) entry which is preliminary data.</text>
</comment>
<dbReference type="EMBL" id="LUGG01000001">
    <property type="protein sequence ID" value="OBZ80062.1"/>
    <property type="molecule type" value="Genomic_DNA"/>
</dbReference>
<proteinExistence type="inferred from homology"/>
<dbReference type="PROSITE" id="PS50055">
    <property type="entry name" value="TYR_PHOSPHATASE_PTP"/>
    <property type="match status" value="1"/>
</dbReference>
<dbReference type="InterPro" id="IPR029021">
    <property type="entry name" value="Prot-tyrosine_phosphatase-like"/>
</dbReference>
<evidence type="ECO:0000256" key="1">
    <source>
        <dbReference type="ARBA" id="ARBA00009649"/>
    </source>
</evidence>
<organism evidence="4 5">
    <name type="scientific">Grifola frondosa</name>
    <name type="common">Maitake</name>
    <name type="synonym">Polyporus frondosus</name>
    <dbReference type="NCBI Taxonomy" id="5627"/>
    <lineage>
        <taxon>Eukaryota</taxon>
        <taxon>Fungi</taxon>
        <taxon>Dikarya</taxon>
        <taxon>Basidiomycota</taxon>
        <taxon>Agaricomycotina</taxon>
        <taxon>Agaricomycetes</taxon>
        <taxon>Polyporales</taxon>
        <taxon>Grifolaceae</taxon>
        <taxon>Grifola</taxon>
    </lineage>
</organism>
<dbReference type="SMART" id="SM00194">
    <property type="entry name" value="PTPc"/>
    <property type="match status" value="1"/>
</dbReference>
<feature type="domain" description="Tyrosine specific protein phosphatases" evidence="3">
    <location>
        <begin position="291"/>
        <end position="400"/>
    </location>
</feature>
<dbReference type="Proteomes" id="UP000092993">
    <property type="component" value="Unassembled WGS sequence"/>
</dbReference>
<reference evidence="4 5" key="1">
    <citation type="submission" date="2016-03" db="EMBL/GenBank/DDBJ databases">
        <title>Whole genome sequencing of Grifola frondosa 9006-11.</title>
        <authorList>
            <person name="Min B."/>
            <person name="Park H."/>
            <person name="Kim J.-G."/>
            <person name="Cho H."/>
            <person name="Oh Y.-L."/>
            <person name="Kong W.-S."/>
            <person name="Choi I.-G."/>
        </authorList>
    </citation>
    <scope>NUCLEOTIDE SEQUENCE [LARGE SCALE GENOMIC DNA]</scope>
    <source>
        <strain evidence="4 5">9006-11</strain>
    </source>
</reference>
<keyword evidence="5" id="KW-1185">Reference proteome</keyword>
<dbReference type="InterPro" id="IPR000387">
    <property type="entry name" value="Tyr_Pase_dom"/>
</dbReference>
<evidence type="ECO:0000259" key="3">
    <source>
        <dbReference type="PROSITE" id="PS50056"/>
    </source>
</evidence>
<dbReference type="SMART" id="SM00404">
    <property type="entry name" value="PTPc_motif"/>
    <property type="match status" value="1"/>
</dbReference>
<feature type="domain" description="Tyrosine-protein phosphatase" evidence="2">
    <location>
        <begin position="87"/>
        <end position="409"/>
    </location>
</feature>
<dbReference type="InterPro" id="IPR000242">
    <property type="entry name" value="PTP_cat"/>
</dbReference>
<dbReference type="SUPFAM" id="SSF52799">
    <property type="entry name" value="(Phosphotyrosine protein) phosphatases II"/>
    <property type="match status" value="1"/>
</dbReference>
<dbReference type="InterPro" id="IPR003595">
    <property type="entry name" value="Tyr_Pase_cat"/>
</dbReference>
<accession>A0A1C7MT76</accession>
<evidence type="ECO:0000313" key="5">
    <source>
        <dbReference type="Proteomes" id="UP000092993"/>
    </source>
</evidence>
<evidence type="ECO:0000313" key="4">
    <source>
        <dbReference type="EMBL" id="OBZ80062.1"/>
    </source>
</evidence>
<dbReference type="PROSITE" id="PS50056">
    <property type="entry name" value="TYR_PHOSPHATASE_2"/>
    <property type="match status" value="1"/>
</dbReference>
<gene>
    <name evidence="4" type="primary">Ptpn18</name>
    <name evidence="4" type="ORF">A0H81_01387</name>
</gene>
<dbReference type="GO" id="GO:0004725">
    <property type="term" value="F:protein tyrosine phosphatase activity"/>
    <property type="evidence" value="ECO:0007669"/>
    <property type="project" value="InterPro"/>
</dbReference>
<dbReference type="OrthoDB" id="10253954at2759"/>
<name>A0A1C7MT76_GRIFR</name>
<keyword evidence="4" id="KW-0675">Receptor</keyword>
<dbReference type="PRINTS" id="PR00700">
    <property type="entry name" value="PRTYPHPHTASE"/>
</dbReference>